<keyword evidence="2" id="KW-1185">Reference proteome</keyword>
<name>A0A183LEF3_9TREM</name>
<organism evidence="1 2">
    <name type="scientific">Schistosoma margrebowiei</name>
    <dbReference type="NCBI Taxonomy" id="48269"/>
    <lineage>
        <taxon>Eukaryota</taxon>
        <taxon>Metazoa</taxon>
        <taxon>Spiralia</taxon>
        <taxon>Lophotrochozoa</taxon>
        <taxon>Platyhelminthes</taxon>
        <taxon>Trematoda</taxon>
        <taxon>Digenea</taxon>
        <taxon>Strigeidida</taxon>
        <taxon>Schistosomatoidea</taxon>
        <taxon>Schistosomatidae</taxon>
        <taxon>Schistosoma</taxon>
    </lineage>
</organism>
<dbReference type="Proteomes" id="UP000277204">
    <property type="component" value="Unassembled WGS sequence"/>
</dbReference>
<sequence>METINRKKSIYGPLSVDTQQRDTSTKLKKWYPFYGSDKLLDNLPTDTRDNLTSYFTHNYTYGFPRQL</sequence>
<accession>A0A183LEF3</accession>
<evidence type="ECO:0000313" key="2">
    <source>
        <dbReference type="Proteomes" id="UP000277204"/>
    </source>
</evidence>
<proteinExistence type="predicted"/>
<evidence type="ECO:0000313" key="1">
    <source>
        <dbReference type="EMBL" id="VDO54142.1"/>
    </source>
</evidence>
<dbReference type="EMBL" id="UZAI01000542">
    <property type="protein sequence ID" value="VDO54142.1"/>
    <property type="molecule type" value="Genomic_DNA"/>
</dbReference>
<reference evidence="1 2" key="1">
    <citation type="submission" date="2018-11" db="EMBL/GenBank/DDBJ databases">
        <authorList>
            <consortium name="Pathogen Informatics"/>
        </authorList>
    </citation>
    <scope>NUCLEOTIDE SEQUENCE [LARGE SCALE GENOMIC DNA]</scope>
    <source>
        <strain evidence="1 2">Zambia</strain>
    </source>
</reference>
<dbReference type="AlphaFoldDB" id="A0A183LEF3"/>
<protein>
    <submittedName>
        <fullName evidence="1">Uncharacterized protein</fullName>
    </submittedName>
</protein>
<gene>
    <name evidence="1" type="ORF">SMRZ_LOCUS2178</name>
</gene>